<dbReference type="EMBL" id="CP071446">
    <property type="protein sequence ID" value="QTA38714.1"/>
    <property type="molecule type" value="Genomic_DNA"/>
</dbReference>
<organism evidence="1 2">
    <name type="scientific">Thermosipho ferrireducens</name>
    <dbReference type="NCBI Taxonomy" id="2571116"/>
    <lineage>
        <taxon>Bacteria</taxon>
        <taxon>Thermotogati</taxon>
        <taxon>Thermotogota</taxon>
        <taxon>Thermotogae</taxon>
        <taxon>Thermotogales</taxon>
        <taxon>Fervidobacteriaceae</taxon>
        <taxon>Thermosipho</taxon>
    </lineage>
</organism>
<protein>
    <submittedName>
        <fullName evidence="1">Uncharacterized protein</fullName>
    </submittedName>
</protein>
<evidence type="ECO:0000313" key="1">
    <source>
        <dbReference type="EMBL" id="QTA38714.1"/>
    </source>
</evidence>
<keyword evidence="2" id="KW-1185">Reference proteome</keyword>
<evidence type="ECO:0000313" key="2">
    <source>
        <dbReference type="Proteomes" id="UP000671862"/>
    </source>
</evidence>
<name>A0ABX7S901_9BACT</name>
<accession>A0ABX7S901</accession>
<sequence length="241" mass="28666">MRRIFLFLTLLIVILSFSNTFLFWVSPFGQNYGFSIRQNVSFWKVDALLLYEIEVEWRQGIILLYPENPELYFSLDSDLYMVQYGYFHKNIPFSTFVNPYEKGLNLQWGFTGFYNEFQYFSSPYFSLLLGNDFFNVSMKYNKMFFFYEENSTATVYGAGYDSIIFYFDEYGFEVAFHVETETIGLYLVPSRGVFGFVVNSGENYLFLTNEFFETVLKWGELYVFGRVQKKKAIFKLGFSIW</sequence>
<dbReference type="RefSeq" id="WP_207567431.1">
    <property type="nucleotide sequence ID" value="NZ_CP071446.1"/>
</dbReference>
<gene>
    <name evidence="1" type="ORF">JYK00_04180</name>
</gene>
<dbReference type="Proteomes" id="UP000671862">
    <property type="component" value="Chromosome"/>
</dbReference>
<reference evidence="1 2" key="1">
    <citation type="submission" date="2021-03" db="EMBL/GenBank/DDBJ databases">
        <title>Thermosipho ferrireducens sp.nov., an anaerobic thermophilic iron-reducing bacterium isolated from a deep-sea hydrothermal sulfide deposits.</title>
        <authorList>
            <person name="Zeng X."/>
            <person name="Chen Y."/>
            <person name="Shao Z."/>
        </authorList>
    </citation>
    <scope>NUCLEOTIDE SEQUENCE [LARGE SCALE GENOMIC DNA]</scope>
    <source>
        <strain evidence="1 2">JL129W03</strain>
    </source>
</reference>
<proteinExistence type="predicted"/>